<keyword evidence="2" id="KW-1185">Reference proteome</keyword>
<dbReference type="Proteomes" id="UP000310168">
    <property type="component" value="Unassembled WGS sequence"/>
</dbReference>
<comment type="caution">
    <text evidence="1">The sequence shown here is derived from an EMBL/GenBank/DDBJ whole genome shotgun (WGS) entry which is preliminary data.</text>
</comment>
<evidence type="ECO:0008006" key="3">
    <source>
        <dbReference type="Google" id="ProtNLM"/>
    </source>
</evidence>
<gene>
    <name evidence="1" type="ORF">EZH24_04885</name>
</gene>
<proteinExistence type="predicted"/>
<dbReference type="RefSeq" id="WP_137998001.1">
    <property type="nucleotide sequence ID" value="NZ_SJDU01000090.1"/>
</dbReference>
<protein>
    <recommendedName>
        <fullName evidence="3">Outer membrane protein beta-barrel domain-containing protein</fullName>
    </recommendedName>
</protein>
<dbReference type="EMBL" id="SJDU01000090">
    <property type="protein sequence ID" value="TKZ35511.1"/>
    <property type="molecule type" value="Genomic_DNA"/>
</dbReference>
<reference evidence="1 2" key="1">
    <citation type="journal article" date="2019" name="Anaerobe">
        <title>Brachyspira catarrhinii sp. nov., an anaerobic intestinal spirochaete isolated from vervet monkeys may have been misidentified as Brachyspira aalborgi in previous studies.</title>
        <authorList>
            <person name="Phillips N.D."/>
            <person name="La T."/>
            <person name="Hampson D.J."/>
        </authorList>
    </citation>
    <scope>NUCLEOTIDE SEQUENCE [LARGE SCALE GENOMIC DNA]</scope>
    <source>
        <strain evidence="1 2">Z12</strain>
    </source>
</reference>
<evidence type="ECO:0000313" key="2">
    <source>
        <dbReference type="Proteomes" id="UP000310168"/>
    </source>
</evidence>
<name>A0ABY2TRK4_9SPIR</name>
<organism evidence="1 2">
    <name type="scientific">Brachyspira catarrhinii</name>
    <dbReference type="NCBI Taxonomy" id="2528966"/>
    <lineage>
        <taxon>Bacteria</taxon>
        <taxon>Pseudomonadati</taxon>
        <taxon>Spirochaetota</taxon>
        <taxon>Spirochaetia</taxon>
        <taxon>Brachyspirales</taxon>
        <taxon>Brachyspiraceae</taxon>
        <taxon>Brachyspira</taxon>
    </lineage>
</organism>
<evidence type="ECO:0000313" key="1">
    <source>
        <dbReference type="EMBL" id="TKZ35511.1"/>
    </source>
</evidence>
<sequence length="219" mass="24519">MKRISSILTILFITASIFYQGSKVYGYAFEGLYIAPKIDYYPENPSGRIWNHYAGAGVSVGYDLFRLKDPYPIPVRVELEYIGRLLATNTRVAIHSVSAGIYYDLNLFHVRASELDTLTTKSVYTTKRPFMAIYVGLNIGAKIGYITDEPASTSNTGLMQIRTGTSATTLYFGVGIGFAWHVTSWFTLDLGWRAVVGQQRTMGFKMGNDVLLSFRFTKP</sequence>
<dbReference type="Gene3D" id="2.40.160.20">
    <property type="match status" value="1"/>
</dbReference>
<accession>A0ABY2TRK4</accession>